<dbReference type="Proteomes" id="UP001295444">
    <property type="component" value="Chromosome 06"/>
</dbReference>
<feature type="region of interest" description="Disordered" evidence="1">
    <location>
        <begin position="249"/>
        <end position="309"/>
    </location>
</feature>
<reference evidence="2" key="1">
    <citation type="submission" date="2022-03" db="EMBL/GenBank/DDBJ databases">
        <authorList>
            <person name="Alioto T."/>
            <person name="Alioto T."/>
            <person name="Gomez Garrido J."/>
        </authorList>
    </citation>
    <scope>NUCLEOTIDE SEQUENCE</scope>
</reference>
<evidence type="ECO:0000256" key="1">
    <source>
        <dbReference type="SAM" id="MobiDB-lite"/>
    </source>
</evidence>
<organism evidence="2 3">
    <name type="scientific">Pelobates cultripes</name>
    <name type="common">Western spadefoot toad</name>
    <dbReference type="NCBI Taxonomy" id="61616"/>
    <lineage>
        <taxon>Eukaryota</taxon>
        <taxon>Metazoa</taxon>
        <taxon>Chordata</taxon>
        <taxon>Craniata</taxon>
        <taxon>Vertebrata</taxon>
        <taxon>Euteleostomi</taxon>
        <taxon>Amphibia</taxon>
        <taxon>Batrachia</taxon>
        <taxon>Anura</taxon>
        <taxon>Pelobatoidea</taxon>
        <taxon>Pelobatidae</taxon>
        <taxon>Pelobates</taxon>
    </lineage>
</organism>
<evidence type="ECO:0000313" key="2">
    <source>
        <dbReference type="EMBL" id="CAH2302990.1"/>
    </source>
</evidence>
<gene>
    <name evidence="2" type="ORF">PECUL_23A047627</name>
</gene>
<evidence type="ECO:0000313" key="3">
    <source>
        <dbReference type="Proteomes" id="UP001295444"/>
    </source>
</evidence>
<feature type="compositionally biased region" description="Low complexity" evidence="1">
    <location>
        <begin position="250"/>
        <end position="264"/>
    </location>
</feature>
<keyword evidence="3" id="KW-1185">Reference proteome</keyword>
<dbReference type="AlphaFoldDB" id="A0AAD1SJV5"/>
<proteinExistence type="predicted"/>
<name>A0AAD1SJV5_PELCU</name>
<accession>A0AAD1SJV5</accession>
<dbReference type="EMBL" id="OW240917">
    <property type="protein sequence ID" value="CAH2302990.1"/>
    <property type="molecule type" value="Genomic_DNA"/>
</dbReference>
<sequence length="357" mass="38978">MQAPSEHPASGPIDHEDAKAHHCVTVSEPLALQGYAVASLEQLDSEEFHSLLDTTMSKSVTQTIYTAMGAMSDNISHSIANAIRASNANIPRARVAADGPVHREGRKATSKTCNVQTHTSKTELTDRDKVLDTLGPSAKIFELVKVALTEGTPIDLLAIRGWAQRSICLIGNANAALATERSKTILMKIEPKLVNMALTEPGPQAKVLLFGDNFVKELSTYVSTFTALDKAQTNIKRVFGVAGRHRGRLPGRSSRGSYRGYRGPATARFQPPENRAHSPFFPVRGRPWQPRGTRGNSYSRRPYDSFEENQPSHTIRMLLDNADTSGWMDPRVNDLGAIRSQIHEQGAGSNFALGLAE</sequence>
<protein>
    <submittedName>
        <fullName evidence="2">Uncharacterized protein</fullName>
    </submittedName>
</protein>